<evidence type="ECO:0000313" key="2">
    <source>
        <dbReference type="EMBL" id="ACK82508.1"/>
    </source>
</evidence>
<dbReference type="HOGENOM" id="CLU_2423525_0_0_5"/>
<proteinExistence type="predicted"/>
<evidence type="ECO:0000256" key="1">
    <source>
        <dbReference type="SAM" id="MobiDB-lite"/>
    </source>
</evidence>
<sequence length="91" mass="10086">MRKLSVDWLREEMERAPVDYAMHAGREHSGIGRTGDFLSESQAASLRAKMAVRYGEWTNRDLRLDLAEDAALADQGKGDTPRPAPNSGGDR</sequence>
<dbReference type="RefSeq" id="WP_015950327.1">
    <property type="nucleotide sequence ID" value="NC_011757.1"/>
</dbReference>
<reference evidence="3" key="1">
    <citation type="submission" date="2008-12" db="EMBL/GenBank/DDBJ databases">
        <title>Complete sequence of chromosome of Methylobacterium chloromethanicum CM4.</title>
        <authorList>
            <consortium name="US DOE Joint Genome Institute"/>
            <person name="Lucas S."/>
            <person name="Copeland A."/>
            <person name="Lapidus A."/>
            <person name="Glavina del Rio T."/>
            <person name="Dalin E."/>
            <person name="Tice H."/>
            <person name="Bruce D."/>
            <person name="Goodwin L."/>
            <person name="Pitluck S."/>
            <person name="Chertkov O."/>
            <person name="Brettin T."/>
            <person name="Detter J.C."/>
            <person name="Han C."/>
            <person name="Larimer F."/>
            <person name="Land M."/>
            <person name="Hauser L."/>
            <person name="Kyrpides N."/>
            <person name="Mikhailova N."/>
            <person name="Marx C."/>
            <person name="Richardson P."/>
        </authorList>
    </citation>
    <scope>NUCLEOTIDE SEQUENCE [LARGE SCALE GENOMIC DNA]</scope>
    <source>
        <strain evidence="3">CM4 / NCIMB 13688</strain>
    </source>
</reference>
<feature type="region of interest" description="Disordered" evidence="1">
    <location>
        <begin position="70"/>
        <end position="91"/>
    </location>
</feature>
<dbReference type="KEGG" id="mch:Mchl_1644"/>
<name>B7KTI1_METC4</name>
<accession>B7KTI1</accession>
<protein>
    <submittedName>
        <fullName evidence="2">Uncharacterized protein</fullName>
    </submittedName>
</protein>
<dbReference type="Proteomes" id="UP000002385">
    <property type="component" value="Chromosome"/>
</dbReference>
<dbReference type="AlphaFoldDB" id="B7KTI1"/>
<organism evidence="2 3">
    <name type="scientific">Methylorubrum extorquens (strain CM4 / NCIMB 13688)</name>
    <name type="common">Methylobacterium extorquens</name>
    <dbReference type="NCBI Taxonomy" id="440085"/>
    <lineage>
        <taxon>Bacteria</taxon>
        <taxon>Pseudomonadati</taxon>
        <taxon>Pseudomonadota</taxon>
        <taxon>Alphaproteobacteria</taxon>
        <taxon>Hyphomicrobiales</taxon>
        <taxon>Methylobacteriaceae</taxon>
        <taxon>Methylorubrum</taxon>
    </lineage>
</organism>
<reference evidence="2 3" key="2">
    <citation type="journal article" date="2012" name="J. Bacteriol.">
        <title>Complete genome sequences of six strains of the genus Methylobacterium.</title>
        <authorList>
            <person name="Marx C.J."/>
            <person name="Bringel F."/>
            <person name="Chistoserdova L."/>
            <person name="Moulin L."/>
            <person name="Farhan Ul Haque M."/>
            <person name="Fleischman D.E."/>
            <person name="Gruffaz C."/>
            <person name="Jourand P."/>
            <person name="Knief C."/>
            <person name="Lee M.C."/>
            <person name="Muller E.E."/>
            <person name="Nadalig T."/>
            <person name="Peyraud R."/>
            <person name="Roselli S."/>
            <person name="Russ L."/>
            <person name="Goodwin L.A."/>
            <person name="Ivanova N."/>
            <person name="Kyrpides N."/>
            <person name="Lajus A."/>
            <person name="Land M.L."/>
            <person name="Medigue C."/>
            <person name="Mikhailova N."/>
            <person name="Nolan M."/>
            <person name="Woyke T."/>
            <person name="Stolyar S."/>
            <person name="Vorholt J.A."/>
            <person name="Vuilleumier S."/>
        </authorList>
    </citation>
    <scope>NUCLEOTIDE SEQUENCE [LARGE SCALE GENOMIC DNA]</scope>
    <source>
        <strain evidence="3">CM4 / NCIMB 13688</strain>
    </source>
</reference>
<dbReference type="EMBL" id="CP001298">
    <property type="protein sequence ID" value="ACK82508.1"/>
    <property type="molecule type" value="Genomic_DNA"/>
</dbReference>
<evidence type="ECO:0000313" key="3">
    <source>
        <dbReference type="Proteomes" id="UP000002385"/>
    </source>
</evidence>
<gene>
    <name evidence="2" type="ordered locus">Mchl_1644</name>
</gene>